<evidence type="ECO:0000256" key="10">
    <source>
        <dbReference type="ARBA" id="ARBA00023303"/>
    </source>
</evidence>
<comment type="subcellular location">
    <subcellularLocation>
        <location evidence="1">Membrane</location>
        <topology evidence="1">Multi-pass membrane protein</topology>
    </subcellularLocation>
</comment>
<gene>
    <name evidence="13" type="ORF">ACFQY0_02840</name>
</gene>
<keyword evidence="2" id="KW-0813">Transport</keyword>
<feature type="domain" description="Ion transport" evidence="12">
    <location>
        <begin position="25"/>
        <end position="238"/>
    </location>
</feature>
<feature type="transmembrane region" description="Helical" evidence="11">
    <location>
        <begin position="216"/>
        <end position="238"/>
    </location>
</feature>
<feature type="transmembrane region" description="Helical" evidence="11">
    <location>
        <begin position="58"/>
        <end position="78"/>
    </location>
</feature>
<dbReference type="PANTHER" id="PTHR11537">
    <property type="entry name" value="VOLTAGE-GATED POTASSIUM CHANNEL"/>
    <property type="match status" value="1"/>
</dbReference>
<dbReference type="PANTHER" id="PTHR11537:SF254">
    <property type="entry name" value="POTASSIUM VOLTAGE-GATED CHANNEL PROTEIN SHAB"/>
    <property type="match status" value="1"/>
</dbReference>
<keyword evidence="8" id="KW-0406">Ion transport</keyword>
<keyword evidence="10" id="KW-0407">Ion channel</keyword>
<dbReference type="EMBL" id="JBHTBS010000001">
    <property type="protein sequence ID" value="MFC7336101.1"/>
    <property type="molecule type" value="Genomic_DNA"/>
</dbReference>
<evidence type="ECO:0000256" key="5">
    <source>
        <dbReference type="ARBA" id="ARBA00022826"/>
    </source>
</evidence>
<evidence type="ECO:0000256" key="9">
    <source>
        <dbReference type="ARBA" id="ARBA00023136"/>
    </source>
</evidence>
<sequence length="276" mass="30191">MAEWSKNRERLREIIFEAETPEGRRFDVILFCCIGLSVLAVMLESVKSINQRWGDVLHAVEWGFTAIFTLEYVVRLWTSHKPLRYARSFFGVVDLLSVLPSFIGLFFPGGHALMVVRVLRLLRVFRVLKMARHIAGADVLMGALYSSRAKITVFFTAVLTITLIAGTMMYMIEGSHVVDGEIKGYTSIPVGVYWAIVTVTTLGFGDITPITPLGQILTSLLVLTGYAILAVPTGIVTAEMIGASAGNPTSEACPSCGVHGHLPDASYCRRCGSSLD</sequence>
<evidence type="ECO:0000256" key="2">
    <source>
        <dbReference type="ARBA" id="ARBA00022448"/>
    </source>
</evidence>
<protein>
    <submittedName>
        <fullName evidence="13">Ion transporter</fullName>
    </submittedName>
</protein>
<feature type="transmembrane region" description="Helical" evidence="11">
    <location>
        <begin position="151"/>
        <end position="172"/>
    </location>
</feature>
<comment type="caution">
    <text evidence="13">The sequence shown here is derived from an EMBL/GenBank/DDBJ whole genome shotgun (WGS) entry which is preliminary data.</text>
</comment>
<dbReference type="InterPro" id="IPR028325">
    <property type="entry name" value="VG_K_chnl"/>
</dbReference>
<evidence type="ECO:0000313" key="13">
    <source>
        <dbReference type="EMBL" id="MFC7336101.1"/>
    </source>
</evidence>
<evidence type="ECO:0000256" key="4">
    <source>
        <dbReference type="ARBA" id="ARBA00022692"/>
    </source>
</evidence>
<evidence type="ECO:0000259" key="12">
    <source>
        <dbReference type="Pfam" id="PF00520"/>
    </source>
</evidence>
<evidence type="ECO:0000256" key="7">
    <source>
        <dbReference type="ARBA" id="ARBA00022989"/>
    </source>
</evidence>
<proteinExistence type="predicted"/>
<dbReference type="PRINTS" id="PR00169">
    <property type="entry name" value="KCHANNEL"/>
</dbReference>
<keyword evidence="9 11" id="KW-0472">Membrane</keyword>
<dbReference type="SUPFAM" id="SSF81324">
    <property type="entry name" value="Voltage-gated potassium channels"/>
    <property type="match status" value="1"/>
</dbReference>
<evidence type="ECO:0000256" key="6">
    <source>
        <dbReference type="ARBA" id="ARBA00022958"/>
    </source>
</evidence>
<name>A0ABW2L3H8_9BACT</name>
<dbReference type="Proteomes" id="UP001596472">
    <property type="component" value="Unassembled WGS sequence"/>
</dbReference>
<keyword evidence="5" id="KW-0631">Potassium channel</keyword>
<feature type="transmembrane region" description="Helical" evidence="11">
    <location>
        <begin position="98"/>
        <end position="122"/>
    </location>
</feature>
<keyword evidence="14" id="KW-1185">Reference proteome</keyword>
<evidence type="ECO:0000256" key="3">
    <source>
        <dbReference type="ARBA" id="ARBA00022538"/>
    </source>
</evidence>
<evidence type="ECO:0000256" key="1">
    <source>
        <dbReference type="ARBA" id="ARBA00004141"/>
    </source>
</evidence>
<organism evidence="13 14">
    <name type="scientific">Haloferula chungangensis</name>
    <dbReference type="NCBI Taxonomy" id="1048331"/>
    <lineage>
        <taxon>Bacteria</taxon>
        <taxon>Pseudomonadati</taxon>
        <taxon>Verrucomicrobiota</taxon>
        <taxon>Verrucomicrobiia</taxon>
        <taxon>Verrucomicrobiales</taxon>
        <taxon>Verrucomicrobiaceae</taxon>
        <taxon>Haloferula</taxon>
    </lineage>
</organism>
<feature type="transmembrane region" description="Helical" evidence="11">
    <location>
        <begin position="184"/>
        <end position="204"/>
    </location>
</feature>
<dbReference type="InterPro" id="IPR005821">
    <property type="entry name" value="Ion_trans_dom"/>
</dbReference>
<dbReference type="RefSeq" id="WP_379708880.1">
    <property type="nucleotide sequence ID" value="NZ_JBHTBS010000001.1"/>
</dbReference>
<dbReference type="Pfam" id="PF00520">
    <property type="entry name" value="Ion_trans"/>
    <property type="match status" value="1"/>
</dbReference>
<keyword evidence="7 11" id="KW-1133">Transmembrane helix</keyword>
<keyword evidence="6" id="KW-0630">Potassium</keyword>
<evidence type="ECO:0000313" key="14">
    <source>
        <dbReference type="Proteomes" id="UP001596472"/>
    </source>
</evidence>
<evidence type="ECO:0000256" key="11">
    <source>
        <dbReference type="SAM" id="Phobius"/>
    </source>
</evidence>
<evidence type="ECO:0000256" key="8">
    <source>
        <dbReference type="ARBA" id="ARBA00023065"/>
    </source>
</evidence>
<keyword evidence="3" id="KW-0633">Potassium transport</keyword>
<keyword evidence="4 11" id="KW-0812">Transmembrane</keyword>
<dbReference type="Gene3D" id="1.10.287.70">
    <property type="match status" value="1"/>
</dbReference>
<reference evidence="14" key="1">
    <citation type="journal article" date="2019" name="Int. J. Syst. Evol. Microbiol.">
        <title>The Global Catalogue of Microorganisms (GCM) 10K type strain sequencing project: providing services to taxonomists for standard genome sequencing and annotation.</title>
        <authorList>
            <consortium name="The Broad Institute Genomics Platform"/>
            <consortium name="The Broad Institute Genome Sequencing Center for Infectious Disease"/>
            <person name="Wu L."/>
            <person name="Ma J."/>
        </authorList>
    </citation>
    <scope>NUCLEOTIDE SEQUENCE [LARGE SCALE GENOMIC DNA]</scope>
    <source>
        <strain evidence="14">CGMCC 4.1467</strain>
    </source>
</reference>
<accession>A0ABW2L3H8</accession>